<reference evidence="2 3" key="1">
    <citation type="journal article" date="2023" name="Antonie Van Leeuwenhoek">
        <title>Mesoterricola silvestris gen. nov., sp. nov., Mesoterricola sediminis sp. nov., Geothrix oryzae sp. nov., Geothrix edaphica sp. nov., Geothrix rubra sp. nov., and Geothrix limicola sp. nov., six novel members of Acidobacteriota isolated from soils.</title>
        <authorList>
            <person name="Itoh H."/>
            <person name="Sugisawa Y."/>
            <person name="Mise K."/>
            <person name="Xu Z."/>
            <person name="Kuniyasu M."/>
            <person name="Ushijima N."/>
            <person name="Kawano K."/>
            <person name="Kobayashi E."/>
            <person name="Shiratori Y."/>
            <person name="Masuda Y."/>
            <person name="Senoo K."/>
        </authorList>
    </citation>
    <scope>NUCLEOTIDE SEQUENCE [LARGE SCALE GENOMIC DNA]</scope>
    <source>
        <strain evidence="2 3">Red804</strain>
    </source>
</reference>
<dbReference type="RefSeq" id="WP_285577407.1">
    <property type="nucleotide sequence ID" value="NZ_BSDE01000008.1"/>
</dbReference>
<feature type="domain" description="HTH cro/C1-type" evidence="1">
    <location>
        <begin position="24"/>
        <end position="78"/>
    </location>
</feature>
<dbReference type="EMBL" id="BSDE01000008">
    <property type="protein sequence ID" value="GLH74752.1"/>
    <property type="molecule type" value="Genomic_DNA"/>
</dbReference>
<dbReference type="SUPFAM" id="SSF47413">
    <property type="entry name" value="lambda repressor-like DNA-binding domains"/>
    <property type="match status" value="1"/>
</dbReference>
<dbReference type="Pfam" id="PF01381">
    <property type="entry name" value="HTH_3"/>
    <property type="match status" value="1"/>
</dbReference>
<dbReference type="CDD" id="cd00093">
    <property type="entry name" value="HTH_XRE"/>
    <property type="match status" value="1"/>
</dbReference>
<gene>
    <name evidence="2" type="ORF">GETHLI_32540</name>
</gene>
<dbReference type="InterPro" id="IPR010982">
    <property type="entry name" value="Lambda_DNA-bd_dom_sf"/>
</dbReference>
<evidence type="ECO:0000313" key="2">
    <source>
        <dbReference type="EMBL" id="GLH74752.1"/>
    </source>
</evidence>
<dbReference type="Proteomes" id="UP001165069">
    <property type="component" value="Unassembled WGS sequence"/>
</dbReference>
<dbReference type="SMART" id="SM00530">
    <property type="entry name" value="HTH_XRE"/>
    <property type="match status" value="1"/>
</dbReference>
<protein>
    <recommendedName>
        <fullName evidence="1">HTH cro/C1-type domain-containing protein</fullName>
    </recommendedName>
</protein>
<sequence length="162" mass="17310">MTSSRGAYQSLKPVGRLTTLGQRIRAVRLAWGWTQGTLAKALGSAQSLISEWEKDVSRPSGASLTALAKLFHLSMPALESGKGFKIPELPGVSEGAAMSKRDIQDLRNLLPGLKEGEILQVDTLAEDAALVPLTQALAAIREAKKQGRAVWLVIGDQAKPNV</sequence>
<evidence type="ECO:0000313" key="3">
    <source>
        <dbReference type="Proteomes" id="UP001165069"/>
    </source>
</evidence>
<evidence type="ECO:0000259" key="1">
    <source>
        <dbReference type="PROSITE" id="PS50943"/>
    </source>
</evidence>
<dbReference type="InterPro" id="IPR001387">
    <property type="entry name" value="Cro/C1-type_HTH"/>
</dbReference>
<comment type="caution">
    <text evidence="2">The sequence shown here is derived from an EMBL/GenBank/DDBJ whole genome shotgun (WGS) entry which is preliminary data.</text>
</comment>
<proteinExistence type="predicted"/>
<name>A0ABQ5QIQ4_9BACT</name>
<dbReference type="PROSITE" id="PS50943">
    <property type="entry name" value="HTH_CROC1"/>
    <property type="match status" value="1"/>
</dbReference>
<keyword evidence="3" id="KW-1185">Reference proteome</keyword>
<organism evidence="2 3">
    <name type="scientific">Geothrix limicola</name>
    <dbReference type="NCBI Taxonomy" id="2927978"/>
    <lineage>
        <taxon>Bacteria</taxon>
        <taxon>Pseudomonadati</taxon>
        <taxon>Acidobacteriota</taxon>
        <taxon>Holophagae</taxon>
        <taxon>Holophagales</taxon>
        <taxon>Holophagaceae</taxon>
        <taxon>Geothrix</taxon>
    </lineage>
</organism>
<accession>A0ABQ5QIQ4</accession>
<dbReference type="Gene3D" id="1.10.260.40">
    <property type="entry name" value="lambda repressor-like DNA-binding domains"/>
    <property type="match status" value="1"/>
</dbReference>